<keyword evidence="2" id="KW-1185">Reference proteome</keyword>
<dbReference type="EMBL" id="CM055108">
    <property type="protein sequence ID" value="KAJ7525736.1"/>
    <property type="molecule type" value="Genomic_DNA"/>
</dbReference>
<sequence length="703" mass="81508">MGNFQKHLEANLVAEWKEMYCNYKQLKRDVEDLKNCDLSESLPHVQPQAIETPSGSPYANFRKHVESPLWALSSRGRKVQRLDDFMTVHRSGHRQEEGGLPNSDEEEYYHTELLGPSSLGTDAKVFFRDLDSQLNKVNTFYKQKEKEYLLQARELQSQMETLLELQIKGQKSLESALKSAKPIKDLEGSLDKRNDNLEAGSKSKVANAKKMLKLAFAEVYRSLCLLKNFRSLNMMAFEKILKKYDKETGQNASKIYLQAVETSHLATSEKVLKLMDRIEFLVTEYFCKGHRKRAMKDLRPRARNSPAKTHFLLGLLTGSSSYLLIAFVFLLVSPKDYKFPERTAFMRSTFPVFSTLALFVLHTHMYSLNIYLWRRVRVNYSFIFEFASGTELRLQDLLIISTGLTAILIGGMVLHITTFETPHFPKEIFPLIVLVVIVGLTILPFNILYKKARFAFLRSLRNILFSPFYKVVLADFFMADQLTSQVVALSNLAYVSCYFFGGYFKTRDNSSCTTTHASLVFRYVLSMLPFWCRVMQCLRRYLDEHDYEHLVNAGKYFTTMVALAIRLTYITESTGALLALSIFSSVLATSYQLYWDIVWDWGLLQKNSRNAWLRDRLILKHKSTYFISMIVNLILRLLWAFSLIHLNKQAINHDVLDFLLASIEVVRRGLWNFYRMENEHLNNVGKFRATRTVPLPFKDLDDM</sequence>
<proteinExistence type="predicted"/>
<evidence type="ECO:0000313" key="2">
    <source>
        <dbReference type="Proteomes" id="UP001162992"/>
    </source>
</evidence>
<dbReference type="Proteomes" id="UP001162992">
    <property type="component" value="Chromosome 17"/>
</dbReference>
<evidence type="ECO:0000313" key="1">
    <source>
        <dbReference type="EMBL" id="KAJ7525736.1"/>
    </source>
</evidence>
<comment type="caution">
    <text evidence="1">The sequence shown here is derived from an EMBL/GenBank/DDBJ whole genome shotgun (WGS) entry which is preliminary data.</text>
</comment>
<protein>
    <submittedName>
        <fullName evidence="1">Uncharacterized protein</fullName>
    </submittedName>
</protein>
<accession>A0ACC2B7I3</accession>
<name>A0ACC2B7I3_DIPCM</name>
<gene>
    <name evidence="1" type="ORF">O6H91_17G063800</name>
</gene>
<reference evidence="2" key="1">
    <citation type="journal article" date="2024" name="Proc. Natl. Acad. Sci. U.S.A.">
        <title>Extraordinary preservation of gene collinearity over three hundred million years revealed in homosporous lycophytes.</title>
        <authorList>
            <person name="Li C."/>
            <person name="Wickell D."/>
            <person name="Kuo L.Y."/>
            <person name="Chen X."/>
            <person name="Nie B."/>
            <person name="Liao X."/>
            <person name="Peng D."/>
            <person name="Ji J."/>
            <person name="Jenkins J."/>
            <person name="Williams M."/>
            <person name="Shu S."/>
            <person name="Plott C."/>
            <person name="Barry K."/>
            <person name="Rajasekar S."/>
            <person name="Grimwood J."/>
            <person name="Han X."/>
            <person name="Sun S."/>
            <person name="Hou Z."/>
            <person name="He W."/>
            <person name="Dai G."/>
            <person name="Sun C."/>
            <person name="Schmutz J."/>
            <person name="Leebens-Mack J.H."/>
            <person name="Li F.W."/>
            <person name="Wang L."/>
        </authorList>
    </citation>
    <scope>NUCLEOTIDE SEQUENCE [LARGE SCALE GENOMIC DNA]</scope>
    <source>
        <strain evidence="2">cv. PW_Plant_1</strain>
    </source>
</reference>
<organism evidence="1 2">
    <name type="scientific">Diphasiastrum complanatum</name>
    <name type="common">Issler's clubmoss</name>
    <name type="synonym">Lycopodium complanatum</name>
    <dbReference type="NCBI Taxonomy" id="34168"/>
    <lineage>
        <taxon>Eukaryota</taxon>
        <taxon>Viridiplantae</taxon>
        <taxon>Streptophyta</taxon>
        <taxon>Embryophyta</taxon>
        <taxon>Tracheophyta</taxon>
        <taxon>Lycopodiopsida</taxon>
        <taxon>Lycopodiales</taxon>
        <taxon>Lycopodiaceae</taxon>
        <taxon>Lycopodioideae</taxon>
        <taxon>Diphasiastrum</taxon>
    </lineage>
</organism>